<dbReference type="Gene3D" id="1.20.5.1940">
    <property type="match status" value="1"/>
</dbReference>
<protein>
    <recommendedName>
        <fullName evidence="3 10">Vacuolar protein sorting-associated protein 27</fullName>
    </recommendedName>
</protein>
<gene>
    <name evidence="15" type="ORF">GNLVRS02_ARAD1D21912g</name>
</gene>
<comment type="subunit">
    <text evidence="10">Component of the ESCRT-0 complex composed of HSE1 and VPS27.</text>
</comment>
<dbReference type="Gene3D" id="3.30.40.10">
    <property type="entry name" value="Zinc/RING finger domain, C3HC4 (zinc finger)"/>
    <property type="match status" value="1"/>
</dbReference>
<name>A0A060TFB9_BLAAD</name>
<dbReference type="InterPro" id="IPR017073">
    <property type="entry name" value="HGS/VPS27"/>
</dbReference>
<dbReference type="SMART" id="SM00288">
    <property type="entry name" value="VHS"/>
    <property type="match status" value="1"/>
</dbReference>
<organism evidence="15">
    <name type="scientific">Blastobotrys adeninivorans</name>
    <name type="common">Yeast</name>
    <name type="synonym">Arxula adeninivorans</name>
    <dbReference type="NCBI Taxonomy" id="409370"/>
    <lineage>
        <taxon>Eukaryota</taxon>
        <taxon>Fungi</taxon>
        <taxon>Dikarya</taxon>
        <taxon>Ascomycota</taxon>
        <taxon>Saccharomycotina</taxon>
        <taxon>Dipodascomycetes</taxon>
        <taxon>Dipodascales</taxon>
        <taxon>Trichomonascaceae</taxon>
        <taxon>Blastobotrys</taxon>
    </lineage>
</organism>
<feature type="compositionally biased region" description="Polar residues" evidence="12">
    <location>
        <begin position="510"/>
        <end position="538"/>
    </location>
</feature>
<dbReference type="SUPFAM" id="SSF57903">
    <property type="entry name" value="FYVE/PHD zinc finger"/>
    <property type="match status" value="1"/>
</dbReference>
<evidence type="ECO:0000313" key="15">
    <source>
        <dbReference type="EMBL" id="CDP37891.1"/>
    </source>
</evidence>
<feature type="compositionally biased region" description="Low complexity" evidence="12">
    <location>
        <begin position="477"/>
        <end position="493"/>
    </location>
</feature>
<evidence type="ECO:0000256" key="10">
    <source>
        <dbReference type="PIRNR" id="PIRNR036956"/>
    </source>
</evidence>
<dbReference type="InterPro" id="IPR011011">
    <property type="entry name" value="Znf_FYVE_PHD"/>
</dbReference>
<dbReference type="PhylomeDB" id="A0A060TFB9"/>
<reference evidence="15" key="1">
    <citation type="submission" date="2014-02" db="EMBL/GenBank/DDBJ databases">
        <authorList>
            <person name="Genoscope - CEA"/>
        </authorList>
    </citation>
    <scope>NUCLEOTIDE SEQUENCE</scope>
    <source>
        <strain evidence="15">LS3</strain>
    </source>
</reference>
<dbReference type="GO" id="GO:0006623">
    <property type="term" value="P:protein targeting to vacuole"/>
    <property type="evidence" value="ECO:0007669"/>
    <property type="project" value="TreeGrafter"/>
</dbReference>
<dbReference type="GO" id="GO:0043130">
    <property type="term" value="F:ubiquitin binding"/>
    <property type="evidence" value="ECO:0007669"/>
    <property type="project" value="InterPro"/>
</dbReference>
<evidence type="ECO:0000256" key="8">
    <source>
        <dbReference type="ARBA" id="ARBA00022833"/>
    </source>
</evidence>
<dbReference type="SMART" id="SM00064">
    <property type="entry name" value="FYVE"/>
    <property type="match status" value="1"/>
</dbReference>
<dbReference type="InterPro" id="IPR017455">
    <property type="entry name" value="Znf_FYVE-rel"/>
</dbReference>
<dbReference type="PROSITE" id="PS50179">
    <property type="entry name" value="VHS"/>
    <property type="match status" value="1"/>
</dbReference>
<accession>A0A060TFB9</accession>
<dbReference type="InterPro" id="IPR003903">
    <property type="entry name" value="UIM_dom"/>
</dbReference>
<sequence>MSWFSSSAQVTFDQMVERATSESLPTGEQDLALNLEICDMIRSKTVTAQNAMRTLKRRLLHANPNVQIATLHLVDTCIKNGGTLFLMEIASREFMTALTHVLKPVSGQVNGDVRELTLQYLQNWAVAFEGQVHLSHVSKVYEQLKQEGFEFPPYTKISSAFIDSSAPPEWVDSDTCMKCGTAFTFVNRKHHCRNCGGVFDQKHCQNYISLPHYGINDPVRVCDDCFDKLKKPSSSSKQNSGPVSSHVPSRPTGASSYKPSSGPVYDDEDDPDLKRALELSLQDSQSAAPPQPAAAVQPNPTSNDDEEDEDMKAAIAASLRDMESPKTQQPQQPTGLYDQAANGYQQYSQQSQQQPQQQPQEPLNHTNTGSNMPPVEPDDFSPMEQEILFRYVQLVEDLQRAPPGAILKETKLQQLNDNVAALRPKLARTLGRTIDKYDRLVDMHGKLTTVVRFYDQMLEQRLSETYSRHYVGGSDGQYAQPPSQAPQSQLQPQFSGGSAPPYDFTPSAPPLSTHSTGQPIAPTGTGNSASDSYYPSLSNQPQNYQYQTPQQPLAPQQQQQPQQPQQQQQQQSHAPSKPAEEPVLIEL</sequence>
<feature type="domain" description="VHS" evidence="14">
    <location>
        <begin position="21"/>
        <end position="152"/>
    </location>
</feature>
<keyword evidence="5" id="KW-0677">Repeat</keyword>
<keyword evidence="9 10" id="KW-0472">Membrane</keyword>
<dbReference type="CDD" id="cd21385">
    <property type="entry name" value="GAT_Vps27"/>
    <property type="match status" value="1"/>
</dbReference>
<evidence type="ECO:0000256" key="6">
    <source>
        <dbReference type="ARBA" id="ARBA00022753"/>
    </source>
</evidence>
<dbReference type="EMBL" id="HG937694">
    <property type="protein sequence ID" value="CDP37891.1"/>
    <property type="molecule type" value="Genomic_DNA"/>
</dbReference>
<feature type="compositionally biased region" description="Low complexity" evidence="12">
    <location>
        <begin position="344"/>
        <end position="360"/>
    </location>
</feature>
<feature type="domain" description="FYVE-type" evidence="13">
    <location>
        <begin position="170"/>
        <end position="230"/>
    </location>
</feature>
<dbReference type="CDD" id="cd16979">
    <property type="entry name" value="VHS_Vps27"/>
    <property type="match status" value="1"/>
</dbReference>
<keyword evidence="4" id="KW-0479">Metal-binding</keyword>
<evidence type="ECO:0000259" key="14">
    <source>
        <dbReference type="PROSITE" id="PS50179"/>
    </source>
</evidence>
<feature type="compositionally biased region" description="Polar residues" evidence="12">
    <location>
        <begin position="361"/>
        <end position="371"/>
    </location>
</feature>
<feature type="compositionally biased region" description="Polar residues" evidence="12">
    <location>
        <begin position="232"/>
        <end position="259"/>
    </location>
</feature>
<dbReference type="Pfam" id="PF01363">
    <property type="entry name" value="FYVE"/>
    <property type="match status" value="1"/>
</dbReference>
<evidence type="ECO:0000256" key="11">
    <source>
        <dbReference type="PROSITE-ProRule" id="PRU00091"/>
    </source>
</evidence>
<proteinExistence type="inferred from homology"/>
<dbReference type="PROSITE" id="PS50178">
    <property type="entry name" value="ZF_FYVE"/>
    <property type="match status" value="1"/>
</dbReference>
<dbReference type="GO" id="GO:0008270">
    <property type="term" value="F:zinc ion binding"/>
    <property type="evidence" value="ECO:0007669"/>
    <property type="project" value="UniProtKB-KW"/>
</dbReference>
<evidence type="ECO:0000256" key="5">
    <source>
        <dbReference type="ARBA" id="ARBA00022737"/>
    </source>
</evidence>
<dbReference type="SMART" id="SM00726">
    <property type="entry name" value="UIM"/>
    <property type="match status" value="2"/>
</dbReference>
<comment type="function">
    <text evidence="10">Component of the ESCRT-0 complex which is the sorting receptor for ubiquitinated cargo proteins at the multivesicular body (MVB) and recruits ESCRT-I to the MVB outer membrane.</text>
</comment>
<dbReference type="GO" id="GO:0033565">
    <property type="term" value="C:ESCRT-0 complex"/>
    <property type="evidence" value="ECO:0007669"/>
    <property type="project" value="TreeGrafter"/>
</dbReference>
<evidence type="ECO:0000256" key="12">
    <source>
        <dbReference type="SAM" id="MobiDB-lite"/>
    </source>
</evidence>
<reference evidence="15" key="2">
    <citation type="submission" date="2014-06" db="EMBL/GenBank/DDBJ databases">
        <title>The complete genome of Blastobotrys (Arxula) adeninivorans LS3 - a yeast of biotechnological interest.</title>
        <authorList>
            <person name="Kunze G."/>
            <person name="Gaillardin C."/>
            <person name="Czernicka M."/>
            <person name="Durrens P."/>
            <person name="Martin T."/>
            <person name="Boer E."/>
            <person name="Gabaldon T."/>
            <person name="Cruz J."/>
            <person name="Talla E."/>
            <person name="Marck C."/>
            <person name="Goffeau A."/>
            <person name="Barbe V."/>
            <person name="Baret P."/>
            <person name="Baronian K."/>
            <person name="Beier S."/>
            <person name="Bleykasten C."/>
            <person name="Bode R."/>
            <person name="Casaregola S."/>
            <person name="Despons L."/>
            <person name="Fairhead C."/>
            <person name="Giersberg M."/>
            <person name="Gierski P."/>
            <person name="Hahnel U."/>
            <person name="Hartmann A."/>
            <person name="Jankowska D."/>
            <person name="Jubin C."/>
            <person name="Jung P."/>
            <person name="Lafontaine I."/>
            <person name="Leh-Louis V."/>
            <person name="Lemaire M."/>
            <person name="Marcet-Houben M."/>
            <person name="Mascher M."/>
            <person name="Morel G."/>
            <person name="Richard G.-F."/>
            <person name="Riechen J."/>
            <person name="Sacerdot C."/>
            <person name="Sarkar A."/>
            <person name="Savel G."/>
            <person name="Schacherer J."/>
            <person name="Sherman D."/>
            <person name="Straub M.-L."/>
            <person name="Stein N."/>
            <person name="Thierry A."/>
            <person name="Trautwein-Schult A."/>
            <person name="Westhof E."/>
            <person name="Worch S."/>
            <person name="Dujon B."/>
            <person name="Souciet J.-L."/>
            <person name="Wincker P."/>
            <person name="Scholz U."/>
            <person name="Neuveglise N."/>
        </authorList>
    </citation>
    <scope>NUCLEOTIDE SEQUENCE</scope>
    <source>
        <strain evidence="15">LS3</strain>
    </source>
</reference>
<evidence type="ECO:0000256" key="7">
    <source>
        <dbReference type="ARBA" id="ARBA00022771"/>
    </source>
</evidence>
<feature type="region of interest" description="Disordered" evidence="12">
    <location>
        <begin position="469"/>
        <end position="587"/>
    </location>
</feature>
<dbReference type="PANTHER" id="PTHR47794">
    <property type="entry name" value="VACUOLAR PROTEIN SORTING-ASSOCIATED PROTEIN 27"/>
    <property type="match status" value="1"/>
</dbReference>
<evidence type="ECO:0000256" key="9">
    <source>
        <dbReference type="ARBA" id="ARBA00023136"/>
    </source>
</evidence>
<keyword evidence="6 10" id="KW-0967">Endosome</keyword>
<dbReference type="Pfam" id="PF02809">
    <property type="entry name" value="UIM"/>
    <property type="match status" value="2"/>
</dbReference>
<dbReference type="GO" id="GO:0010008">
    <property type="term" value="C:endosome membrane"/>
    <property type="evidence" value="ECO:0007669"/>
    <property type="project" value="UniProtKB-SubCell"/>
</dbReference>
<evidence type="ECO:0000256" key="3">
    <source>
        <dbReference type="ARBA" id="ARBA00017753"/>
    </source>
</evidence>
<comment type="similarity">
    <text evidence="2 10">Belongs to the VPS27 family.</text>
</comment>
<dbReference type="InterPro" id="IPR000306">
    <property type="entry name" value="Znf_FYVE"/>
</dbReference>
<dbReference type="Gene3D" id="6.10.140.100">
    <property type="match status" value="1"/>
</dbReference>
<dbReference type="GO" id="GO:0043328">
    <property type="term" value="P:protein transport to vacuole involved in ubiquitin-dependent protein catabolic process via the multivesicular body sorting pathway"/>
    <property type="evidence" value="ECO:0007669"/>
    <property type="project" value="TreeGrafter"/>
</dbReference>
<evidence type="ECO:0000259" key="13">
    <source>
        <dbReference type="PROSITE" id="PS50178"/>
    </source>
</evidence>
<dbReference type="SUPFAM" id="SSF48464">
    <property type="entry name" value="ENTH/VHS domain"/>
    <property type="match status" value="1"/>
</dbReference>
<dbReference type="InterPro" id="IPR002014">
    <property type="entry name" value="VHS_dom"/>
</dbReference>
<dbReference type="PANTHER" id="PTHR47794:SF1">
    <property type="entry name" value="VACUOLAR PROTEIN SORTING-ASSOCIATED PROTEIN 27"/>
    <property type="match status" value="1"/>
</dbReference>
<feature type="compositionally biased region" description="Low complexity" evidence="12">
    <location>
        <begin position="539"/>
        <end position="571"/>
    </location>
</feature>
<dbReference type="Gene3D" id="1.25.40.90">
    <property type="match status" value="1"/>
</dbReference>
<dbReference type="PIRSF" id="PIRSF036956">
    <property type="entry name" value="Hrs_Vps27"/>
    <property type="match status" value="1"/>
</dbReference>
<dbReference type="InterPro" id="IPR013083">
    <property type="entry name" value="Znf_RING/FYVE/PHD"/>
</dbReference>
<keyword evidence="7 11" id="KW-0863">Zinc-finger</keyword>
<dbReference type="AlphaFoldDB" id="A0A060TFB9"/>
<dbReference type="InterPro" id="IPR008942">
    <property type="entry name" value="ENTH_VHS"/>
</dbReference>
<evidence type="ECO:0000256" key="2">
    <source>
        <dbReference type="ARBA" id="ARBA00008597"/>
    </source>
</evidence>
<dbReference type="InterPro" id="IPR049425">
    <property type="entry name" value="Vps27_GAT-like"/>
</dbReference>
<evidence type="ECO:0000256" key="1">
    <source>
        <dbReference type="ARBA" id="ARBA00004125"/>
    </source>
</evidence>
<dbReference type="PROSITE" id="PS50330">
    <property type="entry name" value="UIM"/>
    <property type="match status" value="2"/>
</dbReference>
<dbReference type="GO" id="GO:0032266">
    <property type="term" value="F:phosphatidylinositol-3-phosphate binding"/>
    <property type="evidence" value="ECO:0007669"/>
    <property type="project" value="UniProtKB-ARBA"/>
</dbReference>
<feature type="region of interest" description="Disordered" evidence="12">
    <location>
        <begin position="344"/>
        <end position="380"/>
    </location>
</feature>
<dbReference type="Pfam" id="PF00790">
    <property type="entry name" value="VHS"/>
    <property type="match status" value="1"/>
</dbReference>
<feature type="region of interest" description="Disordered" evidence="12">
    <location>
        <begin position="232"/>
        <end position="309"/>
    </location>
</feature>
<dbReference type="Pfam" id="PF21356">
    <property type="entry name" value="Vps27_GAT-like"/>
    <property type="match status" value="1"/>
</dbReference>
<comment type="subcellular location">
    <subcellularLocation>
        <location evidence="1 10">Endosome membrane</location>
        <topology evidence="1 10">Peripheral membrane protein</topology>
        <orientation evidence="1 10">Cytoplasmic side</orientation>
    </subcellularLocation>
</comment>
<evidence type="ECO:0000256" key="4">
    <source>
        <dbReference type="ARBA" id="ARBA00022723"/>
    </source>
</evidence>
<keyword evidence="8" id="KW-0862">Zinc</keyword>